<evidence type="ECO:0000256" key="3">
    <source>
        <dbReference type="ARBA" id="ARBA00022777"/>
    </source>
</evidence>
<dbReference type="SUPFAM" id="SSF110738">
    <property type="entry name" value="Glycerate kinase I"/>
    <property type="match status" value="1"/>
</dbReference>
<reference evidence="4" key="1">
    <citation type="submission" date="2018-05" db="EMBL/GenBank/DDBJ databases">
        <authorList>
            <person name="Lanie J.A."/>
            <person name="Ng W.-L."/>
            <person name="Kazmierczak K.M."/>
            <person name="Andrzejewski T.M."/>
            <person name="Davidsen T.M."/>
            <person name="Wayne K.J."/>
            <person name="Tettelin H."/>
            <person name="Glass J.I."/>
            <person name="Rusch D."/>
            <person name="Podicherti R."/>
            <person name="Tsui H.-C.T."/>
            <person name="Winkler M.E."/>
        </authorList>
    </citation>
    <scope>NUCLEOTIDE SEQUENCE</scope>
</reference>
<keyword evidence="2" id="KW-0808">Transferase</keyword>
<dbReference type="GO" id="GO:0031388">
    <property type="term" value="P:organic acid phosphorylation"/>
    <property type="evidence" value="ECO:0007669"/>
    <property type="project" value="InterPro"/>
</dbReference>
<dbReference type="GO" id="GO:0008887">
    <property type="term" value="F:glycerate kinase activity"/>
    <property type="evidence" value="ECO:0007669"/>
    <property type="project" value="InterPro"/>
</dbReference>
<evidence type="ECO:0000256" key="2">
    <source>
        <dbReference type="ARBA" id="ARBA00022679"/>
    </source>
</evidence>
<dbReference type="InterPro" id="IPR018193">
    <property type="entry name" value="Glyc_kinase_flavodox-like_fold"/>
</dbReference>
<dbReference type="InterPro" id="IPR036129">
    <property type="entry name" value="Glycerate_kinase_sf"/>
</dbReference>
<dbReference type="InterPro" id="IPR018197">
    <property type="entry name" value="Glycerate_kinase_RE-like"/>
</dbReference>
<evidence type="ECO:0008006" key="5">
    <source>
        <dbReference type="Google" id="ProtNLM"/>
    </source>
</evidence>
<dbReference type="Pfam" id="PF02595">
    <property type="entry name" value="Gly_kinase"/>
    <property type="match status" value="1"/>
</dbReference>
<dbReference type="PANTHER" id="PTHR21599">
    <property type="entry name" value="GLYCERATE KINASE"/>
    <property type="match status" value="1"/>
</dbReference>
<name>A0A383AUN1_9ZZZZ</name>
<protein>
    <recommendedName>
        <fullName evidence="5">Glycerate kinase</fullName>
    </recommendedName>
</protein>
<dbReference type="InterPro" id="IPR004381">
    <property type="entry name" value="Glycerate_kinase"/>
</dbReference>
<sequence length="159" mass="16796">MNILISPQAFKGSISAIEVANNIEKGIIKANPNHNIIKLPVADGGDDTLDTLVEVTNGKIFETTATGPDGKNIKTKWGALGDNKTAVIEMAQISGLALMNRNKLEPLTYTTYGMGEIIKECLDYGFNNFIIGIGGSATNDGGLGMAEALGAILKDKNNK</sequence>
<dbReference type="EMBL" id="UINC01194910">
    <property type="protein sequence ID" value="SVE11229.1"/>
    <property type="molecule type" value="Genomic_DNA"/>
</dbReference>
<gene>
    <name evidence="4" type="ORF">METZ01_LOCUS464083</name>
</gene>
<dbReference type="AlphaFoldDB" id="A0A383AUN1"/>
<evidence type="ECO:0000313" key="4">
    <source>
        <dbReference type="EMBL" id="SVE11229.1"/>
    </source>
</evidence>
<dbReference type="NCBIfam" id="TIGR00045">
    <property type="entry name" value="glycerate kinase"/>
    <property type="match status" value="1"/>
</dbReference>
<organism evidence="4">
    <name type="scientific">marine metagenome</name>
    <dbReference type="NCBI Taxonomy" id="408172"/>
    <lineage>
        <taxon>unclassified sequences</taxon>
        <taxon>metagenomes</taxon>
        <taxon>ecological metagenomes</taxon>
    </lineage>
</organism>
<feature type="non-terminal residue" evidence="4">
    <location>
        <position position="159"/>
    </location>
</feature>
<accession>A0A383AUN1</accession>
<dbReference type="Gene3D" id="3.40.50.10350">
    <property type="entry name" value="Glycerate kinase, domain 1"/>
    <property type="match status" value="1"/>
</dbReference>
<dbReference type="PANTHER" id="PTHR21599:SF0">
    <property type="entry name" value="GLYCERATE KINASE"/>
    <property type="match status" value="1"/>
</dbReference>
<proteinExistence type="inferred from homology"/>
<evidence type="ECO:0000256" key="1">
    <source>
        <dbReference type="ARBA" id="ARBA00006284"/>
    </source>
</evidence>
<keyword evidence="3" id="KW-0418">Kinase</keyword>
<comment type="similarity">
    <text evidence="1">Belongs to the glycerate kinase type-1 family.</text>
</comment>
<dbReference type="Gene3D" id="3.90.1510.10">
    <property type="entry name" value="Glycerate kinase, domain 2"/>
    <property type="match status" value="1"/>
</dbReference>